<dbReference type="EMBL" id="JACATZ010000001">
    <property type="protein sequence ID" value="NWJ46784.1"/>
    <property type="molecule type" value="Genomic_DNA"/>
</dbReference>
<evidence type="ECO:0000313" key="1">
    <source>
        <dbReference type="EMBL" id="NWJ46784.1"/>
    </source>
</evidence>
<reference evidence="1 3" key="1">
    <citation type="submission" date="2020-06" db="EMBL/GenBank/DDBJ databases">
        <title>Anoxygenic phototrophic Chloroflexota member uses a Type I reaction center.</title>
        <authorList>
            <person name="Tsuji J.M."/>
            <person name="Shaw N.A."/>
            <person name="Nagashima S."/>
            <person name="Venkiteswaran J."/>
            <person name="Schiff S.L."/>
            <person name="Hanada S."/>
            <person name="Tank M."/>
            <person name="Neufeld J.D."/>
        </authorList>
    </citation>
    <scope>NUCLEOTIDE SEQUENCE [LARGE SCALE GENOMIC DNA]</scope>
    <source>
        <strain evidence="1">L227-S17</strain>
    </source>
</reference>
<keyword evidence="4" id="KW-1185">Reference proteome</keyword>
<dbReference type="AlphaFoldDB" id="A0A8T7M3X2"/>
<gene>
    <name evidence="1" type="ORF">HXX08_12970</name>
    <name evidence="2" type="ORF">OZ401_004750</name>
</gene>
<organism evidence="1 3">
    <name type="scientific">Candidatus Chlorohelix allophototropha</name>
    <dbReference type="NCBI Taxonomy" id="3003348"/>
    <lineage>
        <taxon>Bacteria</taxon>
        <taxon>Bacillati</taxon>
        <taxon>Chloroflexota</taxon>
        <taxon>Chloroflexia</taxon>
        <taxon>Candidatus Chloroheliales</taxon>
        <taxon>Candidatus Chloroheliaceae</taxon>
        <taxon>Candidatus Chlorohelix</taxon>
    </lineage>
</organism>
<keyword evidence="2" id="KW-0614">Plasmid</keyword>
<protein>
    <submittedName>
        <fullName evidence="1">Uncharacterized protein</fullName>
    </submittedName>
</protein>
<evidence type="ECO:0000313" key="2">
    <source>
        <dbReference type="EMBL" id="WJW70229.1"/>
    </source>
</evidence>
<evidence type="ECO:0000313" key="3">
    <source>
        <dbReference type="Proteomes" id="UP000521676"/>
    </source>
</evidence>
<reference evidence="2" key="2">
    <citation type="journal article" date="2024" name="Nature">
        <title>Anoxygenic phototroph of the Chloroflexota uses a type I reaction centre.</title>
        <authorList>
            <person name="Tsuji J.M."/>
            <person name="Shaw N.A."/>
            <person name="Nagashima S."/>
            <person name="Venkiteswaran J.J."/>
            <person name="Schiff S.L."/>
            <person name="Watanabe T."/>
            <person name="Fukui M."/>
            <person name="Hanada S."/>
            <person name="Tank M."/>
            <person name="Neufeld J.D."/>
        </authorList>
    </citation>
    <scope>NUCLEOTIDE SEQUENCE</scope>
    <source>
        <strain evidence="2">L227-S17</strain>
        <plasmid evidence="2 4">unnamed1</plasmid>
    </source>
</reference>
<evidence type="ECO:0000313" key="4">
    <source>
        <dbReference type="Proteomes" id="UP001431572"/>
    </source>
</evidence>
<dbReference type="RefSeq" id="WP_341472104.1">
    <property type="nucleotide sequence ID" value="NZ_CP128401.1"/>
</dbReference>
<accession>A0A8T7M3X2</accession>
<proteinExistence type="predicted"/>
<dbReference type="EMBL" id="CP128401">
    <property type="protein sequence ID" value="WJW70229.1"/>
    <property type="molecule type" value="Genomic_DNA"/>
</dbReference>
<sequence>MSEAKRTAGHGAFNHFDNLYYPGAVYFPETGHNLRNSFKAYWEANGGLSIYGYPISEEFYEVNPDDGNNYVVQYFERARFEWHPENSGTPCLEMDCYVRRDG</sequence>
<geneLocation type="plasmid" evidence="2 4">
    <name>unnamed1</name>
</geneLocation>
<name>A0A8T7M3X2_9CHLR</name>
<dbReference type="Proteomes" id="UP000521676">
    <property type="component" value="Unassembled WGS sequence"/>
</dbReference>
<dbReference type="Proteomes" id="UP001431572">
    <property type="component" value="Plasmid unnamed1"/>
</dbReference>